<dbReference type="InterPro" id="IPR001466">
    <property type="entry name" value="Beta-lactam-related"/>
</dbReference>
<dbReference type="EMBL" id="JAEILT010000021">
    <property type="protein sequence ID" value="MBJ2137621.1"/>
    <property type="molecule type" value="Genomic_DNA"/>
</dbReference>
<dbReference type="PANTHER" id="PTHR43283">
    <property type="entry name" value="BETA-LACTAMASE-RELATED"/>
    <property type="match status" value="1"/>
</dbReference>
<proteinExistence type="predicted"/>
<dbReference type="Proteomes" id="UP000649232">
    <property type="component" value="Unassembled WGS sequence"/>
</dbReference>
<keyword evidence="3" id="KW-0378">Hydrolase</keyword>
<dbReference type="GO" id="GO:0016787">
    <property type="term" value="F:hydrolase activity"/>
    <property type="evidence" value="ECO:0007669"/>
    <property type="project" value="UniProtKB-KW"/>
</dbReference>
<gene>
    <name evidence="3" type="ORF">JEU11_14260</name>
</gene>
<keyword evidence="1" id="KW-0732">Signal</keyword>
<dbReference type="PROSITE" id="PS51257">
    <property type="entry name" value="PROKAR_LIPOPROTEIN"/>
    <property type="match status" value="1"/>
</dbReference>
<sequence length="423" mass="47593">MTTRLSKNLFKTMRLLTVGGLAVLMVACAVPQKDEAVPASDSKYVADISWPQEEWEYSSLAAEGFDPEPVNQFIEDLVAEEYGRVDHFLLIRHGRIVVEKKIERDYAALAANLEPDELLTPNFSNPIYNYDDANLHPYYQGTDLHTVQSVTKSINAAAFGIAIDEGFIEGTDAPALPFFNDYLFDKSDPRKERITVGDLLTMRSGIEWNDKNGFGSETDSTYALENSKNWIQFILDQPMYAEPGTVFKYNDGVSVLLGKILHEATGQRVDAWAQKKLFSPIGIDKFHWKITPDDEADTEGGLYLTAHDMARIGYLYLRNGLWNGKQIISEEWIRRSVTPYNADASSKASDNSTEYGFQWWIPEQTNGSTLVFGGYGLGGQRILVFPEYDVIAVFLGWDPVAEYWKASNAFQTTVLPLSLKKPE</sequence>
<dbReference type="RefSeq" id="WP_198825170.1">
    <property type="nucleotide sequence ID" value="NZ_JAEILT010000021.1"/>
</dbReference>
<evidence type="ECO:0000259" key="2">
    <source>
        <dbReference type="Pfam" id="PF00144"/>
    </source>
</evidence>
<comment type="caution">
    <text evidence="3">The sequence shown here is derived from an EMBL/GenBank/DDBJ whole genome shotgun (WGS) entry which is preliminary data.</text>
</comment>
<dbReference type="InterPro" id="IPR050789">
    <property type="entry name" value="Diverse_Enzym_Activities"/>
</dbReference>
<feature type="signal peptide" evidence="1">
    <location>
        <begin position="1"/>
        <end position="29"/>
    </location>
</feature>
<dbReference type="Pfam" id="PF00144">
    <property type="entry name" value="Beta-lactamase"/>
    <property type="match status" value="1"/>
</dbReference>
<evidence type="ECO:0000313" key="4">
    <source>
        <dbReference type="Proteomes" id="UP000649232"/>
    </source>
</evidence>
<dbReference type="InterPro" id="IPR012338">
    <property type="entry name" value="Beta-lactam/transpept-like"/>
</dbReference>
<dbReference type="PANTHER" id="PTHR43283:SF7">
    <property type="entry name" value="BETA-LACTAMASE-RELATED DOMAIN-CONTAINING PROTEIN"/>
    <property type="match status" value="1"/>
</dbReference>
<accession>A0ABS0WGM3</accession>
<protein>
    <submittedName>
        <fullName evidence="3">Serine hydrolase</fullName>
    </submittedName>
</protein>
<evidence type="ECO:0000256" key="1">
    <source>
        <dbReference type="SAM" id="SignalP"/>
    </source>
</evidence>
<dbReference type="SUPFAM" id="SSF56601">
    <property type="entry name" value="beta-lactamase/transpeptidase-like"/>
    <property type="match status" value="1"/>
</dbReference>
<dbReference type="Gene3D" id="3.40.710.10">
    <property type="entry name" value="DD-peptidase/beta-lactamase superfamily"/>
    <property type="match status" value="1"/>
</dbReference>
<evidence type="ECO:0000313" key="3">
    <source>
        <dbReference type="EMBL" id="MBJ2137621.1"/>
    </source>
</evidence>
<feature type="chain" id="PRO_5047092764" evidence="1">
    <location>
        <begin position="30"/>
        <end position="423"/>
    </location>
</feature>
<reference evidence="3 4" key="1">
    <citation type="submission" date="2020-12" db="EMBL/GenBank/DDBJ databases">
        <title>Draft genome sequences of nine environmental bacterial isolates colonizing plastic.</title>
        <authorList>
            <person name="Borre I."/>
            <person name="Sonnenschein E.C."/>
        </authorList>
    </citation>
    <scope>NUCLEOTIDE SEQUENCE [LARGE SCALE GENOMIC DNA]</scope>
    <source>
        <strain evidence="3 4">IB30</strain>
    </source>
</reference>
<organism evidence="3 4">
    <name type="scientific">Paraglaciecola chathamensis</name>
    <dbReference type="NCBI Taxonomy" id="368405"/>
    <lineage>
        <taxon>Bacteria</taxon>
        <taxon>Pseudomonadati</taxon>
        <taxon>Pseudomonadota</taxon>
        <taxon>Gammaproteobacteria</taxon>
        <taxon>Alteromonadales</taxon>
        <taxon>Alteromonadaceae</taxon>
        <taxon>Paraglaciecola</taxon>
    </lineage>
</organism>
<feature type="domain" description="Beta-lactamase-related" evidence="2">
    <location>
        <begin position="93"/>
        <end position="395"/>
    </location>
</feature>
<name>A0ABS0WGM3_9ALTE</name>